<name>A0A8S5UZK6_9CAUD</name>
<organism evidence="1">
    <name type="scientific">Siphoviridae sp. ctJT77</name>
    <dbReference type="NCBI Taxonomy" id="2825432"/>
    <lineage>
        <taxon>Viruses</taxon>
        <taxon>Duplodnaviria</taxon>
        <taxon>Heunggongvirae</taxon>
        <taxon>Uroviricota</taxon>
        <taxon>Caudoviricetes</taxon>
    </lineage>
</organism>
<evidence type="ECO:0000313" key="1">
    <source>
        <dbReference type="EMBL" id="DAF99917.1"/>
    </source>
</evidence>
<reference evidence="1" key="1">
    <citation type="journal article" date="2021" name="Proc. Natl. Acad. Sci. U.S.A.">
        <title>A Catalog of Tens of Thousands of Viruses from Human Metagenomes Reveals Hidden Associations with Chronic Diseases.</title>
        <authorList>
            <person name="Tisza M.J."/>
            <person name="Buck C.B."/>
        </authorList>
    </citation>
    <scope>NUCLEOTIDE SEQUENCE</scope>
    <source>
        <strain evidence="1">CtJT77</strain>
    </source>
</reference>
<dbReference type="EMBL" id="BK016174">
    <property type="protein sequence ID" value="DAF99917.1"/>
    <property type="molecule type" value="Genomic_DNA"/>
</dbReference>
<sequence>MEKKGIDTLLVGYDNVTNDKPLLLIGRKGAREQVQIINAFQDEEAEELYKKLTIQTGRD</sequence>
<protein>
    <submittedName>
        <fullName evidence="1">Uncharacterized protein</fullName>
    </submittedName>
</protein>
<accession>A0A8S5UZK6</accession>
<proteinExistence type="predicted"/>